<accession>R7ZMM7</accession>
<dbReference type="EMBL" id="AQHR01000107">
    <property type="protein sequence ID" value="EON75355.1"/>
    <property type="molecule type" value="Genomic_DNA"/>
</dbReference>
<proteinExistence type="predicted"/>
<sequence>MNIEKRANLSRVLKRITVAVMIVSAAGLSSCLNETEMPEMAPIAFVSFYHGSPQTDQLTITVDNRVYNSNPFRFGNYFDYGNFYTGSRNFSFRNPGASSSLLDTLVTLKASETYSVFLADHQELFKTIIVKDKLENPGPGKALLRIAHLSPDTPAVNLVIGNAAQPVIEEQSFGEISDYKAIDAGRFNLAIREADGSGATLVVANETSVLAGRIYTLVIRGYSEHGQGTENRLSLQMIRNYPNY</sequence>
<dbReference type="AlphaFoldDB" id="R7ZMM7"/>
<evidence type="ECO:0000313" key="2">
    <source>
        <dbReference type="EMBL" id="EON75355.1"/>
    </source>
</evidence>
<feature type="domain" description="DUF4397" evidence="1">
    <location>
        <begin position="44"/>
        <end position="158"/>
    </location>
</feature>
<name>R7ZMM7_9BACT</name>
<protein>
    <recommendedName>
        <fullName evidence="1">DUF4397 domain-containing protein</fullName>
    </recommendedName>
</protein>
<gene>
    <name evidence="2" type="ORF">ADIS_4059</name>
</gene>
<comment type="caution">
    <text evidence="2">The sequence shown here is derived from an EMBL/GenBank/DDBJ whole genome shotgun (WGS) entry which is preliminary data.</text>
</comment>
<dbReference type="STRING" id="1232681.ADIS_4059"/>
<dbReference type="PROSITE" id="PS51257">
    <property type="entry name" value="PROKAR_LIPOPROTEIN"/>
    <property type="match status" value="1"/>
</dbReference>
<evidence type="ECO:0000259" key="1">
    <source>
        <dbReference type="Pfam" id="PF14344"/>
    </source>
</evidence>
<dbReference type="RefSeq" id="WP_010856186.1">
    <property type="nucleotide sequence ID" value="NZ_AQHR01000107.1"/>
</dbReference>
<dbReference type="InterPro" id="IPR025510">
    <property type="entry name" value="DUF4397"/>
</dbReference>
<dbReference type="Proteomes" id="UP000013909">
    <property type="component" value="Unassembled WGS sequence"/>
</dbReference>
<dbReference type="OrthoDB" id="9792011at2"/>
<dbReference type="Pfam" id="PF14344">
    <property type="entry name" value="DUF4397"/>
    <property type="match status" value="1"/>
</dbReference>
<organism evidence="2 3">
    <name type="scientific">Lunatimonas lonarensis</name>
    <dbReference type="NCBI Taxonomy" id="1232681"/>
    <lineage>
        <taxon>Bacteria</taxon>
        <taxon>Pseudomonadati</taxon>
        <taxon>Bacteroidota</taxon>
        <taxon>Cytophagia</taxon>
        <taxon>Cytophagales</taxon>
        <taxon>Cyclobacteriaceae</taxon>
    </lineage>
</organism>
<keyword evidence="3" id="KW-1185">Reference proteome</keyword>
<evidence type="ECO:0000313" key="3">
    <source>
        <dbReference type="Proteomes" id="UP000013909"/>
    </source>
</evidence>
<reference evidence="2 3" key="1">
    <citation type="submission" date="2013-02" db="EMBL/GenBank/DDBJ databases">
        <title>A novel strain isolated from Lonar lake, Maharashtra, India.</title>
        <authorList>
            <person name="Singh A."/>
        </authorList>
    </citation>
    <scope>NUCLEOTIDE SEQUENCE [LARGE SCALE GENOMIC DNA]</scope>
    <source>
        <strain evidence="2 3">AK24</strain>
    </source>
</reference>